<dbReference type="Proteomes" id="UP000198569">
    <property type="component" value="Unassembled WGS sequence"/>
</dbReference>
<dbReference type="AlphaFoldDB" id="A0A1H3FC94"/>
<dbReference type="Pfam" id="PF14343">
    <property type="entry name" value="PrcB_C"/>
    <property type="match status" value="1"/>
</dbReference>
<dbReference type="RefSeq" id="WP_091434815.1">
    <property type="nucleotide sequence ID" value="NZ_FNMV01000017.1"/>
</dbReference>
<evidence type="ECO:0000313" key="4">
    <source>
        <dbReference type="Proteomes" id="UP000198569"/>
    </source>
</evidence>
<organism evidence="3 4">
    <name type="scientific">Flavobacterium degerlachei</name>
    <dbReference type="NCBI Taxonomy" id="229203"/>
    <lineage>
        <taxon>Bacteria</taxon>
        <taxon>Pseudomonadati</taxon>
        <taxon>Bacteroidota</taxon>
        <taxon>Flavobacteriia</taxon>
        <taxon>Flavobacteriales</taxon>
        <taxon>Flavobacteriaceae</taxon>
        <taxon>Flavobacterium</taxon>
    </lineage>
</organism>
<dbReference type="OrthoDB" id="1377159at2"/>
<dbReference type="STRING" id="229203.SAMN05444338_11756"/>
<reference evidence="4" key="1">
    <citation type="submission" date="2016-10" db="EMBL/GenBank/DDBJ databases">
        <authorList>
            <person name="Varghese N."/>
            <person name="Submissions S."/>
        </authorList>
    </citation>
    <scope>NUCLEOTIDE SEQUENCE [LARGE SCALE GENOMIC DNA]</scope>
    <source>
        <strain evidence="4">DSM 15718</strain>
    </source>
</reference>
<evidence type="ECO:0000259" key="2">
    <source>
        <dbReference type="Pfam" id="PF14343"/>
    </source>
</evidence>
<gene>
    <name evidence="3" type="ORF">SAMN05444338_11756</name>
</gene>
<sequence length="142" mass="15720">MKKISISLLTLLLVSCGASTPINTERKVLYEVLTQQGDGGGNIHFFEILTEPNEIRMLQNDKKLRNKISPIDVQKSNFVILNMGEKNTGGYSISIESVVETDKNIIISVKESSPVLGSMVSQGFSYPFCVVKINSKKEIIIK</sequence>
<protein>
    <submittedName>
        <fullName evidence="3">PrcB C-terminal</fullName>
    </submittedName>
</protein>
<dbReference type="InterPro" id="IPR025748">
    <property type="entry name" value="PrcB_C_dom"/>
</dbReference>
<feature type="domain" description="PrcB C-terminal" evidence="2">
    <location>
        <begin position="78"/>
        <end position="134"/>
    </location>
</feature>
<feature type="signal peptide" evidence="1">
    <location>
        <begin position="1"/>
        <end position="20"/>
    </location>
</feature>
<proteinExistence type="predicted"/>
<name>A0A1H3FC94_9FLAO</name>
<feature type="chain" id="PRO_5011753748" evidence="1">
    <location>
        <begin position="21"/>
        <end position="142"/>
    </location>
</feature>
<dbReference type="EMBL" id="FNMV01000017">
    <property type="protein sequence ID" value="SDX88602.1"/>
    <property type="molecule type" value="Genomic_DNA"/>
</dbReference>
<keyword evidence="4" id="KW-1185">Reference proteome</keyword>
<dbReference type="PROSITE" id="PS51257">
    <property type="entry name" value="PROKAR_LIPOPROTEIN"/>
    <property type="match status" value="1"/>
</dbReference>
<keyword evidence="1" id="KW-0732">Signal</keyword>
<evidence type="ECO:0000256" key="1">
    <source>
        <dbReference type="SAM" id="SignalP"/>
    </source>
</evidence>
<accession>A0A1H3FC94</accession>
<evidence type="ECO:0000313" key="3">
    <source>
        <dbReference type="EMBL" id="SDX88602.1"/>
    </source>
</evidence>